<evidence type="ECO:0000313" key="2">
    <source>
        <dbReference type="EMBL" id="MPN23032.1"/>
    </source>
</evidence>
<proteinExistence type="predicted"/>
<accession>A0A645GAM6</accession>
<feature type="transmembrane region" description="Helical" evidence="1">
    <location>
        <begin position="43"/>
        <end position="61"/>
    </location>
</feature>
<gene>
    <name evidence="2" type="ORF">SDC9_170417</name>
</gene>
<protein>
    <submittedName>
        <fullName evidence="2">Uncharacterized protein</fullName>
    </submittedName>
</protein>
<keyword evidence="1" id="KW-0472">Membrane</keyword>
<comment type="caution">
    <text evidence="2">The sequence shown here is derived from an EMBL/GenBank/DDBJ whole genome shotgun (WGS) entry which is preliminary data.</text>
</comment>
<reference evidence="2" key="1">
    <citation type="submission" date="2019-08" db="EMBL/GenBank/DDBJ databases">
        <authorList>
            <person name="Kucharzyk K."/>
            <person name="Murdoch R.W."/>
            <person name="Higgins S."/>
            <person name="Loffler F."/>
        </authorList>
    </citation>
    <scope>NUCLEOTIDE SEQUENCE</scope>
</reference>
<dbReference type="EMBL" id="VSSQ01071425">
    <property type="protein sequence ID" value="MPN23032.1"/>
    <property type="molecule type" value="Genomic_DNA"/>
</dbReference>
<evidence type="ECO:0000256" key="1">
    <source>
        <dbReference type="SAM" id="Phobius"/>
    </source>
</evidence>
<keyword evidence="1" id="KW-1133">Transmembrane helix</keyword>
<name>A0A645GAM6_9ZZZZ</name>
<dbReference type="AlphaFoldDB" id="A0A645GAM6"/>
<keyword evidence="1" id="KW-0812">Transmembrane</keyword>
<sequence>MHKNLRPCHKVCHNGFFYYFVAGYVIRIDHKKLKGIVYTYKHFPGYYIVAIFKNIFYICFVSRKRFKYMGIQKNPSQTKYL</sequence>
<organism evidence="2">
    <name type="scientific">bioreactor metagenome</name>
    <dbReference type="NCBI Taxonomy" id="1076179"/>
    <lineage>
        <taxon>unclassified sequences</taxon>
        <taxon>metagenomes</taxon>
        <taxon>ecological metagenomes</taxon>
    </lineage>
</organism>